<dbReference type="Proteomes" id="UP000397656">
    <property type="component" value="Chromosome 2"/>
</dbReference>
<evidence type="ECO:0000313" key="7">
    <source>
        <dbReference type="EMBL" id="QOT81365.1"/>
    </source>
</evidence>
<accession>A0A643G0B5</accession>
<proteinExistence type="predicted"/>
<dbReference type="PROSITE" id="PS00041">
    <property type="entry name" value="HTH_ARAC_FAMILY_1"/>
    <property type="match status" value="1"/>
</dbReference>
<feature type="compositionally biased region" description="Low complexity" evidence="4">
    <location>
        <begin position="24"/>
        <end position="39"/>
    </location>
</feature>
<keyword evidence="5" id="KW-1133">Transmembrane helix</keyword>
<evidence type="ECO:0000256" key="2">
    <source>
        <dbReference type="ARBA" id="ARBA00023125"/>
    </source>
</evidence>
<dbReference type="GO" id="GO:0003700">
    <property type="term" value="F:DNA-binding transcription factor activity"/>
    <property type="evidence" value="ECO:0007669"/>
    <property type="project" value="InterPro"/>
</dbReference>
<dbReference type="SMART" id="SM00342">
    <property type="entry name" value="HTH_ARAC"/>
    <property type="match status" value="1"/>
</dbReference>
<evidence type="ECO:0000256" key="5">
    <source>
        <dbReference type="SAM" id="Phobius"/>
    </source>
</evidence>
<feature type="transmembrane region" description="Helical" evidence="5">
    <location>
        <begin position="75"/>
        <end position="98"/>
    </location>
</feature>
<dbReference type="PANTHER" id="PTHR43436:SF1">
    <property type="entry name" value="TRANSCRIPTIONAL REGULATORY PROTEIN"/>
    <property type="match status" value="1"/>
</dbReference>
<keyword evidence="3" id="KW-0804">Transcription</keyword>
<evidence type="ECO:0000256" key="4">
    <source>
        <dbReference type="SAM" id="MobiDB-lite"/>
    </source>
</evidence>
<gene>
    <name evidence="7" type="ORF">F7R26_028210</name>
</gene>
<keyword evidence="5" id="KW-0472">Membrane</keyword>
<dbReference type="GO" id="GO:0043565">
    <property type="term" value="F:sequence-specific DNA binding"/>
    <property type="evidence" value="ECO:0007669"/>
    <property type="project" value="InterPro"/>
</dbReference>
<keyword evidence="2" id="KW-0238">DNA-binding</keyword>
<keyword evidence="1" id="KW-0805">Transcription regulation</keyword>
<name>A0A643G0B5_9BURK</name>
<dbReference type="EMBL" id="CP062804">
    <property type="protein sequence ID" value="QOT81365.1"/>
    <property type="molecule type" value="Genomic_DNA"/>
</dbReference>
<evidence type="ECO:0000256" key="3">
    <source>
        <dbReference type="ARBA" id="ARBA00023163"/>
    </source>
</evidence>
<evidence type="ECO:0000259" key="6">
    <source>
        <dbReference type="PROSITE" id="PS01124"/>
    </source>
</evidence>
<organism evidence="7 8">
    <name type="scientific">Cupriavidus basilensis</name>
    <dbReference type="NCBI Taxonomy" id="68895"/>
    <lineage>
        <taxon>Bacteria</taxon>
        <taxon>Pseudomonadati</taxon>
        <taxon>Pseudomonadota</taxon>
        <taxon>Betaproteobacteria</taxon>
        <taxon>Burkholderiales</taxon>
        <taxon>Burkholderiaceae</taxon>
        <taxon>Cupriavidus</taxon>
    </lineage>
</organism>
<dbReference type="AlphaFoldDB" id="A0A643G0B5"/>
<dbReference type="InterPro" id="IPR018062">
    <property type="entry name" value="HTH_AraC-typ_CS"/>
</dbReference>
<reference evidence="7 8" key="1">
    <citation type="submission" date="2020-10" db="EMBL/GenBank/DDBJ databases">
        <title>Complete genome sequence of Cupriavidus basilensis CCUG 49340T.</title>
        <authorList>
            <person name="Salva-Serra F."/>
            <person name="Donoso R.A."/>
            <person name="Cho K.H."/>
            <person name="Yoo J.A."/>
            <person name="Lee K."/>
            <person name="Yoon S.-H."/>
            <person name="Perez-Pantoja D."/>
            <person name="Moore E.R.B."/>
        </authorList>
    </citation>
    <scope>NUCLEOTIDE SEQUENCE [LARGE SCALE GENOMIC DNA]</scope>
    <source>
        <strain evidence="8">CCUG 49340</strain>
    </source>
</reference>
<feature type="region of interest" description="Disordered" evidence="4">
    <location>
        <begin position="1"/>
        <end position="42"/>
    </location>
</feature>
<dbReference type="InterPro" id="IPR018060">
    <property type="entry name" value="HTH_AraC"/>
</dbReference>
<evidence type="ECO:0000313" key="8">
    <source>
        <dbReference type="Proteomes" id="UP000397656"/>
    </source>
</evidence>
<feature type="domain" description="HTH araC/xylS-type" evidence="6">
    <location>
        <begin position="205"/>
        <end position="305"/>
    </location>
</feature>
<dbReference type="Gene3D" id="1.10.10.60">
    <property type="entry name" value="Homeodomain-like"/>
    <property type="match status" value="1"/>
</dbReference>
<sequence length="323" mass="35123">MMTQARKATGRLPARSCRTRRQPSVTSATSATLATRGAANSETQMQPVLPCTPDVTGLPCGRPSGSFMWIDPDRVLYVGLLGAPSVRSIGAMLLYVALDAPFRLSVADGEWETAEIAFVPPYVAHRIASDSRSLCGFLIEPETVDMSRLPLPLRGPGGALAAPRMAQHARDLIAQLRGMRRPELGAGLLDALLLGEPLAPRALDPRIAAAVRQIKAEPGGRSAASDHARDANLSFSRFLHLFKEEVGTPFRTFRTWKRARSLLHYVTQEANLAEVALDTGYPDSTHFSHSIRRVYGLKPRDIFAGSRKLALHGLPPMTAYRPA</sequence>
<evidence type="ECO:0000256" key="1">
    <source>
        <dbReference type="ARBA" id="ARBA00023015"/>
    </source>
</evidence>
<protein>
    <submittedName>
        <fullName evidence="7">Helix-turn-helix transcriptional regulator</fullName>
    </submittedName>
</protein>
<dbReference type="PROSITE" id="PS01124">
    <property type="entry name" value="HTH_ARAC_FAMILY_2"/>
    <property type="match status" value="1"/>
</dbReference>
<dbReference type="PANTHER" id="PTHR43436">
    <property type="entry name" value="ARAC-FAMILY TRANSCRIPTIONAL REGULATOR"/>
    <property type="match status" value="1"/>
</dbReference>
<dbReference type="Pfam" id="PF12833">
    <property type="entry name" value="HTH_18"/>
    <property type="match status" value="1"/>
</dbReference>
<keyword evidence="5" id="KW-0812">Transmembrane</keyword>